<proteinExistence type="predicted"/>
<feature type="domain" description="Dynein associated protein" evidence="2">
    <location>
        <begin position="326"/>
        <end position="528"/>
    </location>
</feature>
<evidence type="ECO:0000313" key="3">
    <source>
        <dbReference type="EMBL" id="WFD22025.1"/>
    </source>
</evidence>
<sequence>MVQESHPDLKRLAELEAECRKYLDRVEELEKNLSTHVQISKEYQESKELVLALEKERDELKNRVDELSEKFEMVTLDFEMAEERIESLQQELQVARDAADELKLEQEYQAEAAKAALPADAAALLEQNDRLKEALLRLRDSAQETDTKQRRELASLRADLATKDQLEMDYASTRDQLQRAETVLAELRIQADVAHGAQDMLEQLTERNMTLEERIEQMASEIQELEALQAVNDELEATHLETEAQLQQELDIREEKLAHCANERDALQMHLTAHSSTIEQFRSLVSELVKDRDTWRAKCNAPPAPALSSPLPTVSQSSSISMLPRLRAIEHEQTLLRLSITRSYLPPSFQGADEAALQSLLFYERIARWCDLIRHALVQGIDVQEQLVQRTLDDVTLAGCHLRRSLTHVYALATQISAVLKSAPPDVYLSHAQDHLYLQHIEKQLKSCIDTLEHEQFDETTCEHICAEAVAAFESVSHALPDMDSVYDLAAKEIGSASLTLHDVETLLVCAGIIQQKTDHASTSELATLTSRARIACRKLHRRLASLYANKETIELSQIQSLPELGRQSSALVLQATPLAEAALNDETISVTDAISDLSAGMRTLVDEAEQVLTGAMSHDHVVAIDDMPPWDVRARSIYTDLCEARDAAQARQWKDRVDRLEHILREREGAVEAANAKVARLQHQLEKSHAQATESMEWRKEVESLRAELDSVQTATTEPVAVTPLASTESVYDKDHALKLLQAENTALKAKAWLENLAALPTIQVYKPPTMLLESESVWKRAREMAAAPRVVDLSLKHPLSVQYSQLQKDRERVAKWVAHWETCCS</sequence>
<feature type="coiled-coil region" evidence="1">
    <location>
        <begin position="665"/>
        <end position="716"/>
    </location>
</feature>
<feature type="coiled-coil region" evidence="1">
    <location>
        <begin position="12"/>
        <end position="245"/>
    </location>
</feature>
<dbReference type="Pfam" id="PF12455">
    <property type="entry name" value="Dynactin"/>
    <property type="match status" value="1"/>
</dbReference>
<keyword evidence="1" id="KW-0175">Coiled coil</keyword>
<name>A0AAF0ECH9_9BASI</name>
<keyword evidence="4" id="KW-1185">Reference proteome</keyword>
<gene>
    <name evidence="3" type="ORF">MEQU1_000687</name>
</gene>
<dbReference type="Proteomes" id="UP001214415">
    <property type="component" value="Chromosome 1"/>
</dbReference>
<protein>
    <recommendedName>
        <fullName evidence="2">Dynein associated protein domain-containing protein</fullName>
    </recommendedName>
</protein>
<dbReference type="InterPro" id="IPR022157">
    <property type="entry name" value="Dynactin"/>
</dbReference>
<organism evidence="3 4">
    <name type="scientific">Malassezia equina</name>
    <dbReference type="NCBI Taxonomy" id="1381935"/>
    <lineage>
        <taxon>Eukaryota</taxon>
        <taxon>Fungi</taxon>
        <taxon>Dikarya</taxon>
        <taxon>Basidiomycota</taxon>
        <taxon>Ustilaginomycotina</taxon>
        <taxon>Malasseziomycetes</taxon>
        <taxon>Malasseziales</taxon>
        <taxon>Malasseziaceae</taxon>
        <taxon>Malassezia</taxon>
    </lineage>
</organism>
<evidence type="ECO:0000259" key="2">
    <source>
        <dbReference type="Pfam" id="PF12455"/>
    </source>
</evidence>
<evidence type="ECO:0000313" key="4">
    <source>
        <dbReference type="Proteomes" id="UP001214415"/>
    </source>
</evidence>
<evidence type="ECO:0000256" key="1">
    <source>
        <dbReference type="SAM" id="Coils"/>
    </source>
</evidence>
<dbReference type="AlphaFoldDB" id="A0AAF0ECH9"/>
<reference evidence="3" key="1">
    <citation type="submission" date="2023-03" db="EMBL/GenBank/DDBJ databases">
        <title>Mating type loci evolution in Malassezia.</title>
        <authorList>
            <person name="Coelho M.A."/>
        </authorList>
    </citation>
    <scope>NUCLEOTIDE SEQUENCE</scope>
    <source>
        <strain evidence="3">CBS 12830</strain>
    </source>
</reference>
<accession>A0AAF0ECH9</accession>
<dbReference type="EMBL" id="CP119900">
    <property type="protein sequence ID" value="WFD22025.1"/>
    <property type="molecule type" value="Genomic_DNA"/>
</dbReference>